<organism evidence="12 13">
    <name type="scientific">Cloeon dipterum</name>
    <dbReference type="NCBI Taxonomy" id="197152"/>
    <lineage>
        <taxon>Eukaryota</taxon>
        <taxon>Metazoa</taxon>
        <taxon>Ecdysozoa</taxon>
        <taxon>Arthropoda</taxon>
        <taxon>Hexapoda</taxon>
        <taxon>Insecta</taxon>
        <taxon>Pterygota</taxon>
        <taxon>Palaeoptera</taxon>
        <taxon>Ephemeroptera</taxon>
        <taxon>Pisciforma</taxon>
        <taxon>Baetidae</taxon>
        <taxon>Cloeon</taxon>
    </lineage>
</organism>
<keyword evidence="7 10" id="KW-1133">Transmembrane helix</keyword>
<evidence type="ECO:0000313" key="13">
    <source>
        <dbReference type="Proteomes" id="UP000494165"/>
    </source>
</evidence>
<dbReference type="InterPro" id="IPR057973">
    <property type="entry name" value="TMEM218_N"/>
</dbReference>
<evidence type="ECO:0000256" key="4">
    <source>
        <dbReference type="ARBA" id="ARBA00010775"/>
    </source>
</evidence>
<dbReference type="GO" id="GO:0016020">
    <property type="term" value="C:membrane"/>
    <property type="evidence" value="ECO:0007669"/>
    <property type="project" value="UniProtKB-SubCell"/>
</dbReference>
<keyword evidence="13" id="KW-1185">Reference proteome</keyword>
<keyword evidence="9" id="KW-0966">Cell projection</keyword>
<protein>
    <recommendedName>
        <fullName evidence="5">Transmembrane protein 218</fullName>
    </recommendedName>
</protein>
<sequence length="114" mass="12654">MSALVFGVGVGLFVLIALWVSAFLLCIVSLRAQRNAGFVAILAAVLLTTVLLVLPIDSPEDTETKPSWSPKVYDHFFIWRILLLVFLLLSVVGGCVNFVYSHLMEPQKWPNSYS</sequence>
<gene>
    <name evidence="12" type="ORF">CLODIP_2_CD00951</name>
</gene>
<dbReference type="PANTHER" id="PTHR31622">
    <property type="entry name" value="TRANSMEMBRANE PROTEIN 218"/>
    <property type="match status" value="1"/>
</dbReference>
<dbReference type="Proteomes" id="UP000494165">
    <property type="component" value="Unassembled WGS sequence"/>
</dbReference>
<evidence type="ECO:0000259" key="11">
    <source>
        <dbReference type="Pfam" id="PF25810"/>
    </source>
</evidence>
<proteinExistence type="inferred from homology"/>
<keyword evidence="6 10" id="KW-0812">Transmembrane</keyword>
<keyword evidence="8 10" id="KW-0472">Membrane</keyword>
<evidence type="ECO:0000256" key="1">
    <source>
        <dbReference type="ARBA" id="ARBA00003173"/>
    </source>
</evidence>
<feature type="transmembrane region" description="Helical" evidence="10">
    <location>
        <begin position="6"/>
        <end position="30"/>
    </location>
</feature>
<evidence type="ECO:0000256" key="6">
    <source>
        <dbReference type="ARBA" id="ARBA00022692"/>
    </source>
</evidence>
<accession>A0A8S1E3F4</accession>
<comment type="similarity">
    <text evidence="4">Belongs to the TMEM218 family.</text>
</comment>
<evidence type="ECO:0000313" key="12">
    <source>
        <dbReference type="EMBL" id="CAB3388623.1"/>
    </source>
</evidence>
<dbReference type="EMBL" id="CADEPI010000837">
    <property type="protein sequence ID" value="CAB3388623.1"/>
    <property type="molecule type" value="Genomic_DNA"/>
</dbReference>
<reference evidence="12 13" key="1">
    <citation type="submission" date="2020-04" db="EMBL/GenBank/DDBJ databases">
        <authorList>
            <person name="Alioto T."/>
            <person name="Alioto T."/>
            <person name="Gomez Garrido J."/>
        </authorList>
    </citation>
    <scope>NUCLEOTIDE SEQUENCE [LARGE SCALE GENOMIC DNA]</scope>
</reference>
<name>A0A8S1E3F4_9INSE</name>
<dbReference type="Pfam" id="PF25810">
    <property type="entry name" value="TMEM218_N"/>
    <property type="match status" value="1"/>
</dbReference>
<evidence type="ECO:0000256" key="5">
    <source>
        <dbReference type="ARBA" id="ARBA00015054"/>
    </source>
</evidence>
<comment type="caution">
    <text evidence="12">The sequence shown here is derived from an EMBL/GenBank/DDBJ whole genome shotgun (WGS) entry which is preliminary data.</text>
</comment>
<comment type="subcellular location">
    <subcellularLocation>
        <location evidence="2">Cell projection</location>
        <location evidence="2">Cilium</location>
    </subcellularLocation>
    <subcellularLocation>
        <location evidence="3">Membrane</location>
        <topology evidence="3">Multi-pass membrane protein</topology>
    </subcellularLocation>
</comment>
<evidence type="ECO:0000256" key="9">
    <source>
        <dbReference type="ARBA" id="ARBA00023273"/>
    </source>
</evidence>
<comment type="function">
    <text evidence="1">May be involved in ciliary biogenesis or function.</text>
</comment>
<evidence type="ECO:0000256" key="10">
    <source>
        <dbReference type="SAM" id="Phobius"/>
    </source>
</evidence>
<evidence type="ECO:0000256" key="2">
    <source>
        <dbReference type="ARBA" id="ARBA00004138"/>
    </source>
</evidence>
<feature type="transmembrane region" description="Helical" evidence="10">
    <location>
        <begin position="76"/>
        <end position="100"/>
    </location>
</feature>
<dbReference type="InterPro" id="IPR026771">
    <property type="entry name" value="Tmem218"/>
</dbReference>
<dbReference type="PANTHER" id="PTHR31622:SF1">
    <property type="entry name" value="TRANSMEMBRANE PROTEIN 218"/>
    <property type="match status" value="1"/>
</dbReference>
<evidence type="ECO:0000256" key="7">
    <source>
        <dbReference type="ARBA" id="ARBA00022989"/>
    </source>
</evidence>
<evidence type="ECO:0000256" key="3">
    <source>
        <dbReference type="ARBA" id="ARBA00004141"/>
    </source>
</evidence>
<dbReference type="AlphaFoldDB" id="A0A8S1E3F4"/>
<feature type="transmembrane region" description="Helical" evidence="10">
    <location>
        <begin position="37"/>
        <end position="56"/>
    </location>
</feature>
<evidence type="ECO:0000256" key="8">
    <source>
        <dbReference type="ARBA" id="ARBA00023136"/>
    </source>
</evidence>
<dbReference type="GO" id="GO:0005929">
    <property type="term" value="C:cilium"/>
    <property type="evidence" value="ECO:0007669"/>
    <property type="project" value="UniProtKB-SubCell"/>
</dbReference>
<feature type="domain" description="Transmembrane protein 218 N-terminal" evidence="11">
    <location>
        <begin position="1"/>
        <end position="55"/>
    </location>
</feature>